<reference evidence="1 2" key="1">
    <citation type="submission" date="2021-10" db="EMBL/GenBank/DDBJ databases">
        <authorList>
            <person name="Criscuolo A."/>
        </authorList>
    </citation>
    <scope>NUCLEOTIDE SEQUENCE [LARGE SCALE GENOMIC DNA]</scope>
    <source>
        <strain evidence="2">CIP 111899</strain>
    </source>
</reference>
<keyword evidence="2" id="KW-1185">Reference proteome</keyword>
<name>A0ABM8YG50_9BACI</name>
<evidence type="ECO:0008006" key="3">
    <source>
        <dbReference type="Google" id="ProtNLM"/>
    </source>
</evidence>
<accession>A0ABM8YG50</accession>
<dbReference type="Proteomes" id="UP000789423">
    <property type="component" value="Unassembled WGS sequence"/>
</dbReference>
<dbReference type="SUPFAM" id="SSF159245">
    <property type="entry name" value="AttH-like"/>
    <property type="match status" value="1"/>
</dbReference>
<sequence length="361" mass="41831">MSMKTMNAVLGSTPEHYNKLGLKKGQIEKWEDGMRTDGSEGTYEWWYFDAHLNDGSKLVIVFFTKPYIESNKPLTPFVTFNLDLSDGRTIKKIYQTSEQAFFASKDQCEVRIGPNIFKGDLNTYQIHIEIDDVLADITIKGAVPSWRPETGHWFYGNGEEKYFAWLPSVPYGIVEADIKIDNNIQHYIGTGYHDHNWGNTPMMELMNNWYWARAQIGDYTVIASFITAEQKYGYETFPIFMLAKENEIIVDNERNVRFTACNKYVDSFTGKPVANTTVYDYKDDTHHYTITFEREKNLVVQKFIDELTGKIKEAAIQSGYDGAYLRFTGDVQLERFEGDEVVETLNEEAIWDLMYFGKVRQ</sequence>
<dbReference type="InterPro" id="IPR023374">
    <property type="entry name" value="AttH-like_dom_sf"/>
</dbReference>
<evidence type="ECO:0000313" key="1">
    <source>
        <dbReference type="EMBL" id="CAG9614783.1"/>
    </source>
</evidence>
<comment type="caution">
    <text evidence="1">The sequence shown here is derived from an EMBL/GenBank/DDBJ whole genome shotgun (WGS) entry which is preliminary data.</text>
</comment>
<proteinExistence type="predicted"/>
<organism evidence="1 2">
    <name type="scientific">Bacillus rhizoplanae</name>
    <dbReference type="NCBI Taxonomy" id="2880966"/>
    <lineage>
        <taxon>Bacteria</taxon>
        <taxon>Bacillati</taxon>
        <taxon>Bacillota</taxon>
        <taxon>Bacilli</taxon>
        <taxon>Bacillales</taxon>
        <taxon>Bacillaceae</taxon>
        <taxon>Bacillus</taxon>
    </lineage>
</organism>
<dbReference type="EMBL" id="CAKJTI010000038">
    <property type="protein sequence ID" value="CAG9614783.1"/>
    <property type="molecule type" value="Genomic_DNA"/>
</dbReference>
<evidence type="ECO:0000313" key="2">
    <source>
        <dbReference type="Proteomes" id="UP000789423"/>
    </source>
</evidence>
<protein>
    <recommendedName>
        <fullName evidence="3">Hydroxyneurosporene dehydrogenase</fullName>
    </recommendedName>
</protein>
<dbReference type="CDD" id="cd22187">
    <property type="entry name" value="asqI-like"/>
    <property type="match status" value="1"/>
</dbReference>
<gene>
    <name evidence="1" type="ORF">BACCIP111899_04016</name>
</gene>
<dbReference type="RefSeq" id="WP_230576720.1">
    <property type="nucleotide sequence ID" value="NZ_CAKJTI010000038.1"/>
</dbReference>
<dbReference type="Gene3D" id="2.40.370.10">
    <property type="entry name" value="AttH-like domain"/>
    <property type="match status" value="1"/>
</dbReference>